<keyword evidence="5" id="KW-1185">Reference proteome</keyword>
<dbReference type="Proteomes" id="UP000030747">
    <property type="component" value="Unassembled WGS sequence"/>
</dbReference>
<evidence type="ECO:0000313" key="5">
    <source>
        <dbReference type="Proteomes" id="UP000030747"/>
    </source>
</evidence>
<evidence type="ECO:0000256" key="2">
    <source>
        <dbReference type="SAM" id="SignalP"/>
    </source>
</evidence>
<keyword evidence="2" id="KW-0732">Signal</keyword>
<feature type="chain" id="PRO_5004673605" description="Guanylate-binding protein N-terminal domain-containing protein" evidence="2">
    <location>
        <begin position="35"/>
        <end position="181"/>
    </location>
</feature>
<feature type="compositionally biased region" description="Low complexity" evidence="1">
    <location>
        <begin position="41"/>
        <end position="69"/>
    </location>
</feature>
<dbReference type="VEuPathDB" id="ToxoDB:ETH_00033775"/>
<evidence type="ECO:0000313" key="4">
    <source>
        <dbReference type="EMBL" id="CDJ44433.1"/>
    </source>
</evidence>
<reference evidence="4" key="1">
    <citation type="submission" date="2013-10" db="EMBL/GenBank/DDBJ databases">
        <title>Genomic analysis of the causative agents of coccidiosis in chickens.</title>
        <authorList>
            <person name="Reid A.J."/>
            <person name="Blake D."/>
            <person name="Billington K."/>
            <person name="Browne H."/>
            <person name="Dunn M."/>
            <person name="Hung S."/>
            <person name="Kawahara F."/>
            <person name="Miranda-Saavedra D."/>
            <person name="Mourier T."/>
            <person name="Nagra H."/>
            <person name="Otto T.D."/>
            <person name="Rawlings N."/>
            <person name="Sanchez A."/>
            <person name="Sanders M."/>
            <person name="Subramaniam C."/>
            <person name="Tay Y."/>
            <person name="Dear P."/>
            <person name="Doerig C."/>
            <person name="Gruber A."/>
            <person name="Parkinson J."/>
            <person name="Shirley M."/>
            <person name="Wan K.L."/>
            <person name="Berriman M."/>
            <person name="Tomley F."/>
            <person name="Pain A."/>
        </authorList>
    </citation>
    <scope>NUCLEOTIDE SEQUENCE [LARGE SCALE GENOMIC DNA]</scope>
    <source>
        <strain evidence="4">Houghton</strain>
    </source>
</reference>
<evidence type="ECO:0000256" key="1">
    <source>
        <dbReference type="SAM" id="MobiDB-lite"/>
    </source>
</evidence>
<dbReference type="Pfam" id="PF02263">
    <property type="entry name" value="GBP"/>
    <property type="match status" value="1"/>
</dbReference>
<dbReference type="GO" id="GO:0005525">
    <property type="term" value="F:GTP binding"/>
    <property type="evidence" value="ECO:0007669"/>
    <property type="project" value="InterPro"/>
</dbReference>
<dbReference type="OrthoDB" id="2135133at2759"/>
<dbReference type="RefSeq" id="XP_013235182.1">
    <property type="nucleotide sequence ID" value="XM_013379728.1"/>
</dbReference>
<dbReference type="InterPro" id="IPR015894">
    <property type="entry name" value="Guanylate-bd_N"/>
</dbReference>
<proteinExistence type="predicted"/>
<dbReference type="Gene3D" id="3.40.50.300">
    <property type="entry name" value="P-loop containing nucleotide triphosphate hydrolases"/>
    <property type="match status" value="1"/>
</dbReference>
<dbReference type="SUPFAM" id="SSF52540">
    <property type="entry name" value="P-loop containing nucleoside triphosphate hydrolases"/>
    <property type="match status" value="1"/>
</dbReference>
<reference evidence="4" key="2">
    <citation type="submission" date="2013-10" db="EMBL/GenBank/DDBJ databases">
        <authorList>
            <person name="Aslett M."/>
        </authorList>
    </citation>
    <scope>NUCLEOTIDE SEQUENCE [LARGE SCALE GENOMIC DNA]</scope>
    <source>
        <strain evidence="4">Houghton</strain>
    </source>
</reference>
<dbReference type="PANTHER" id="PTHR10751">
    <property type="entry name" value="GUANYLATE BINDING PROTEIN"/>
    <property type="match status" value="1"/>
</dbReference>
<dbReference type="GO" id="GO:0003924">
    <property type="term" value="F:GTPase activity"/>
    <property type="evidence" value="ECO:0007669"/>
    <property type="project" value="InterPro"/>
</dbReference>
<name>U6L5I3_EIMTE</name>
<protein>
    <recommendedName>
        <fullName evidence="3">Guanylate-binding protein N-terminal domain-containing protein</fullName>
    </recommendedName>
</protein>
<dbReference type="GeneID" id="25255821"/>
<feature type="non-terminal residue" evidence="4">
    <location>
        <position position="181"/>
    </location>
</feature>
<dbReference type="AlphaFoldDB" id="U6L5I3"/>
<dbReference type="InterPro" id="IPR027417">
    <property type="entry name" value="P-loop_NTPase"/>
</dbReference>
<accession>U6L5I3</accession>
<evidence type="ECO:0000259" key="3">
    <source>
        <dbReference type="Pfam" id="PF02263"/>
    </source>
</evidence>
<dbReference type="EMBL" id="HG677076">
    <property type="protein sequence ID" value="CDJ44433.1"/>
    <property type="molecule type" value="Genomic_DNA"/>
</dbReference>
<gene>
    <name evidence="4" type="ORF">ETH_00033775</name>
</gene>
<organism evidence="4 5">
    <name type="scientific">Eimeria tenella</name>
    <name type="common">Coccidian parasite</name>
    <dbReference type="NCBI Taxonomy" id="5802"/>
    <lineage>
        <taxon>Eukaryota</taxon>
        <taxon>Sar</taxon>
        <taxon>Alveolata</taxon>
        <taxon>Apicomplexa</taxon>
        <taxon>Conoidasida</taxon>
        <taxon>Coccidia</taxon>
        <taxon>Eucoccidiorida</taxon>
        <taxon>Eimeriorina</taxon>
        <taxon>Eimeriidae</taxon>
        <taxon>Eimeria</taxon>
    </lineage>
</organism>
<feature type="region of interest" description="Disordered" evidence="1">
    <location>
        <begin position="41"/>
        <end position="85"/>
    </location>
</feature>
<feature type="domain" description="Guanylate-binding protein N-terminal" evidence="3">
    <location>
        <begin position="95"/>
        <end position="172"/>
    </location>
</feature>
<feature type="signal peptide" evidence="2">
    <location>
        <begin position="1"/>
        <end position="34"/>
    </location>
</feature>
<sequence length="181" mass="19420">MGPTSASKVRSPRGRLLGLLLLLQLLLLLLSAGAAETAAQQPMQQQKEQPQRRQQQQQQQRQQQQQQQQKSASSNKNKTARPLQIVMPNELHTGFVINEEALAELEEIPGPIAVIAAMGPIHSGKSFLLNSLLKTNPAAAEGSSSSSSSEGLGFPVGYTVAPGSLGLSIYSKPLFVDRRTG</sequence>